<dbReference type="GO" id="GO:0005777">
    <property type="term" value="C:peroxisome"/>
    <property type="evidence" value="ECO:0007669"/>
    <property type="project" value="UniProtKB-SubCell"/>
</dbReference>
<dbReference type="GO" id="GO:0005739">
    <property type="term" value="C:mitochondrion"/>
    <property type="evidence" value="ECO:0007669"/>
    <property type="project" value="TreeGrafter"/>
</dbReference>
<reference evidence="9" key="1">
    <citation type="submission" date="2016-02" db="EMBL/GenBank/DDBJ databases">
        <title>Draft genome sequence of Microdochium bolleyi, a fungal endophyte of beachgrass.</title>
        <authorList>
            <consortium name="DOE Joint Genome Institute"/>
            <person name="David A.S."/>
            <person name="May G."/>
            <person name="Haridas S."/>
            <person name="Lim J."/>
            <person name="Wang M."/>
            <person name="Labutti K."/>
            <person name="Lipzen A."/>
            <person name="Barry K."/>
            <person name="Grigoriev I.V."/>
        </authorList>
    </citation>
    <scope>NUCLEOTIDE SEQUENCE [LARGE SCALE GENOMIC DNA]</scope>
    <source>
        <strain evidence="9">J235TASD1</strain>
    </source>
</reference>
<gene>
    <name evidence="8" type="ORF">Micbo1qcDRAFT_216133</name>
</gene>
<dbReference type="Gene3D" id="3.90.226.10">
    <property type="entry name" value="2-enoyl-CoA Hydratase, Chain A, domain 1"/>
    <property type="match status" value="1"/>
</dbReference>
<dbReference type="GO" id="GO:0016829">
    <property type="term" value="F:lyase activity"/>
    <property type="evidence" value="ECO:0007669"/>
    <property type="project" value="UniProtKB-KW"/>
</dbReference>
<evidence type="ECO:0000256" key="4">
    <source>
        <dbReference type="ARBA" id="ARBA00023140"/>
    </source>
</evidence>
<name>A0A136IRM4_9PEZI</name>
<evidence type="ECO:0000256" key="2">
    <source>
        <dbReference type="ARBA" id="ARBA00004924"/>
    </source>
</evidence>
<keyword evidence="5" id="KW-0413">Isomerase</keyword>
<proteinExistence type="inferred from homology"/>
<dbReference type="EMBL" id="KQ964262">
    <property type="protein sequence ID" value="KXJ87601.1"/>
    <property type="molecule type" value="Genomic_DNA"/>
</dbReference>
<evidence type="ECO:0000313" key="8">
    <source>
        <dbReference type="EMBL" id="KXJ87601.1"/>
    </source>
</evidence>
<dbReference type="Gene3D" id="1.10.12.10">
    <property type="entry name" value="Lyase 2-enoyl-coa Hydratase, Chain A, domain 2"/>
    <property type="match status" value="1"/>
</dbReference>
<dbReference type="PANTHER" id="PTHR11941">
    <property type="entry name" value="ENOYL-COA HYDRATASE-RELATED"/>
    <property type="match status" value="1"/>
</dbReference>
<dbReference type="GO" id="GO:0006635">
    <property type="term" value="P:fatty acid beta-oxidation"/>
    <property type="evidence" value="ECO:0007669"/>
    <property type="project" value="TreeGrafter"/>
</dbReference>
<dbReference type="Proteomes" id="UP000070501">
    <property type="component" value="Unassembled WGS sequence"/>
</dbReference>
<evidence type="ECO:0000256" key="3">
    <source>
        <dbReference type="ARBA" id="ARBA00005254"/>
    </source>
</evidence>
<evidence type="ECO:0000256" key="5">
    <source>
        <dbReference type="ARBA" id="ARBA00023235"/>
    </source>
</evidence>
<keyword evidence="6" id="KW-0456">Lyase</keyword>
<dbReference type="PANTHER" id="PTHR11941:SF158">
    <property type="entry name" value="ENOYL-COA HYDRATASE (AFU_ORTHOLOGUE AFUA_2G10650)"/>
    <property type="match status" value="1"/>
</dbReference>
<keyword evidence="9" id="KW-1185">Reference proteome</keyword>
<evidence type="ECO:0000256" key="6">
    <source>
        <dbReference type="ARBA" id="ARBA00023239"/>
    </source>
</evidence>
<dbReference type="InterPro" id="IPR018376">
    <property type="entry name" value="Enoyl-CoA_hyd/isom_CS"/>
</dbReference>
<organism evidence="8 9">
    <name type="scientific">Microdochium bolleyi</name>
    <dbReference type="NCBI Taxonomy" id="196109"/>
    <lineage>
        <taxon>Eukaryota</taxon>
        <taxon>Fungi</taxon>
        <taxon>Dikarya</taxon>
        <taxon>Ascomycota</taxon>
        <taxon>Pezizomycotina</taxon>
        <taxon>Sordariomycetes</taxon>
        <taxon>Xylariomycetidae</taxon>
        <taxon>Xylariales</taxon>
        <taxon>Microdochiaceae</taxon>
        <taxon>Microdochium</taxon>
    </lineage>
</organism>
<dbReference type="SUPFAM" id="SSF52096">
    <property type="entry name" value="ClpP/crotonase"/>
    <property type="match status" value="1"/>
</dbReference>
<accession>A0A136IRM4</accession>
<comment type="similarity">
    <text evidence="3 7">Belongs to the enoyl-CoA hydratase/isomerase family.</text>
</comment>
<dbReference type="STRING" id="196109.A0A136IRM4"/>
<dbReference type="Pfam" id="PF00378">
    <property type="entry name" value="ECH_1"/>
    <property type="match status" value="1"/>
</dbReference>
<evidence type="ECO:0000256" key="1">
    <source>
        <dbReference type="ARBA" id="ARBA00004275"/>
    </source>
</evidence>
<dbReference type="PROSITE" id="PS00166">
    <property type="entry name" value="ENOYL_COA_HYDRATASE"/>
    <property type="match status" value="1"/>
</dbReference>
<dbReference type="InterPro" id="IPR014748">
    <property type="entry name" value="Enoyl-CoA_hydra_C"/>
</dbReference>
<dbReference type="InterPro" id="IPR029045">
    <property type="entry name" value="ClpP/crotonase-like_dom_sf"/>
</dbReference>
<dbReference type="AlphaFoldDB" id="A0A136IRM4"/>
<dbReference type="GO" id="GO:0016853">
    <property type="term" value="F:isomerase activity"/>
    <property type="evidence" value="ECO:0007669"/>
    <property type="project" value="UniProtKB-KW"/>
</dbReference>
<dbReference type="InParanoid" id="A0A136IRM4"/>
<comment type="subcellular location">
    <subcellularLocation>
        <location evidence="1">Peroxisome</location>
    </subcellularLocation>
</comment>
<evidence type="ECO:0000256" key="7">
    <source>
        <dbReference type="RuleBase" id="RU003707"/>
    </source>
</evidence>
<keyword evidence="4" id="KW-0576">Peroxisome</keyword>
<comment type="pathway">
    <text evidence="2">Siderophore biosynthesis.</text>
</comment>
<dbReference type="OrthoDB" id="2139957at2759"/>
<dbReference type="CDD" id="cd06558">
    <property type="entry name" value="crotonase-like"/>
    <property type="match status" value="1"/>
</dbReference>
<dbReference type="FunFam" id="3.90.226.10:FF:000074">
    <property type="entry name" value="Enoyl-CoA hydratase (AFU_orthologue AFUA_2G10650)"/>
    <property type="match status" value="1"/>
</dbReference>
<sequence length="280" mass="29837">MPSSGTGSSSFNTPPPPTRHCILSSPGPGILLVLLNNPQKANCLNAEANRELDAVFTWFDHEPACIVAVISGAGKTFCAGADLKEWMVNQSRGIPLRLPESGFGGLSQRHGKKPVIAAVNGAAHGGGCEMVVNCDIVVASSRATFCLPEVKRGVTALAGALPRLVKTVGRQRAAEIALTGRTFTAQEFKDWGICNAVVDGDHSVLDKALEYAAMIAGASPDATIVTREGLKLGWESLSVADASRVFREGWATRIYEGENITEGLKAFAEKRQPRWKRGRL</sequence>
<dbReference type="InterPro" id="IPR001753">
    <property type="entry name" value="Enoyl-CoA_hydra/iso"/>
</dbReference>
<protein>
    <submittedName>
        <fullName evidence="8">ClpP/crotonase-like domain-containing protein</fullName>
    </submittedName>
</protein>
<evidence type="ECO:0000313" key="9">
    <source>
        <dbReference type="Proteomes" id="UP000070501"/>
    </source>
</evidence>